<dbReference type="GO" id="GO:0050566">
    <property type="term" value="F:asparaginyl-tRNA synthase (glutamine-hydrolyzing) activity"/>
    <property type="evidence" value="ECO:0007669"/>
    <property type="project" value="RHEA"/>
</dbReference>
<comment type="catalytic activity">
    <reaction evidence="1">
        <text>L-glutamyl-tRNA(Gln) + L-glutamine + ATP + H2O = L-glutaminyl-tRNA(Gln) + L-glutamate + ADP + phosphate + H(+)</text>
        <dbReference type="Rhea" id="RHEA:17521"/>
        <dbReference type="Rhea" id="RHEA-COMP:9681"/>
        <dbReference type="Rhea" id="RHEA-COMP:9684"/>
        <dbReference type="ChEBI" id="CHEBI:15377"/>
        <dbReference type="ChEBI" id="CHEBI:15378"/>
        <dbReference type="ChEBI" id="CHEBI:29985"/>
        <dbReference type="ChEBI" id="CHEBI:30616"/>
        <dbReference type="ChEBI" id="CHEBI:43474"/>
        <dbReference type="ChEBI" id="CHEBI:58359"/>
        <dbReference type="ChEBI" id="CHEBI:78520"/>
        <dbReference type="ChEBI" id="CHEBI:78521"/>
        <dbReference type="ChEBI" id="CHEBI:456216"/>
    </reaction>
</comment>
<dbReference type="Proteomes" id="UP000255103">
    <property type="component" value="Unassembled WGS sequence"/>
</dbReference>
<dbReference type="NCBIfam" id="TIGR00135">
    <property type="entry name" value="gatC"/>
    <property type="match status" value="1"/>
</dbReference>
<dbReference type="GO" id="GO:0006450">
    <property type="term" value="P:regulation of translational fidelity"/>
    <property type="evidence" value="ECO:0007669"/>
    <property type="project" value="InterPro"/>
</dbReference>
<dbReference type="InterPro" id="IPR003837">
    <property type="entry name" value="GatC"/>
</dbReference>
<keyword evidence="1" id="KW-0547">Nucleotide-binding</keyword>
<evidence type="ECO:0000313" key="3">
    <source>
        <dbReference type="Proteomes" id="UP000255103"/>
    </source>
</evidence>
<dbReference type="InterPro" id="IPR036113">
    <property type="entry name" value="Asp/Glu-ADT_sf_sub_c"/>
</dbReference>
<keyword evidence="1 2" id="KW-0436">Ligase</keyword>
<dbReference type="AlphaFoldDB" id="A0A377JV88"/>
<gene>
    <name evidence="1 2" type="primary">gatC</name>
    <name evidence="2" type="ORF">NCTC12219_01663</name>
</gene>
<dbReference type="GO" id="GO:0050567">
    <property type="term" value="F:glutaminyl-tRNA synthase (glutamine-hydrolyzing) activity"/>
    <property type="evidence" value="ECO:0007669"/>
    <property type="project" value="UniProtKB-UniRule"/>
</dbReference>
<dbReference type="GO" id="GO:0005524">
    <property type="term" value="F:ATP binding"/>
    <property type="evidence" value="ECO:0007669"/>
    <property type="project" value="UniProtKB-KW"/>
</dbReference>
<comment type="catalytic activity">
    <reaction evidence="1">
        <text>L-aspartyl-tRNA(Asn) + L-glutamine + ATP + H2O = L-asparaginyl-tRNA(Asn) + L-glutamate + ADP + phosphate + 2 H(+)</text>
        <dbReference type="Rhea" id="RHEA:14513"/>
        <dbReference type="Rhea" id="RHEA-COMP:9674"/>
        <dbReference type="Rhea" id="RHEA-COMP:9677"/>
        <dbReference type="ChEBI" id="CHEBI:15377"/>
        <dbReference type="ChEBI" id="CHEBI:15378"/>
        <dbReference type="ChEBI" id="CHEBI:29985"/>
        <dbReference type="ChEBI" id="CHEBI:30616"/>
        <dbReference type="ChEBI" id="CHEBI:43474"/>
        <dbReference type="ChEBI" id="CHEBI:58359"/>
        <dbReference type="ChEBI" id="CHEBI:78515"/>
        <dbReference type="ChEBI" id="CHEBI:78516"/>
        <dbReference type="ChEBI" id="CHEBI:456216"/>
    </reaction>
</comment>
<keyword evidence="2" id="KW-0808">Transferase</keyword>
<comment type="function">
    <text evidence="1">Allows the formation of correctly charged Asn-tRNA(Asn) or Gln-tRNA(Gln) through the transamidation of misacylated Asp-tRNA(Asn) or Glu-tRNA(Gln) in organisms which lack either or both of asparaginyl-tRNA or glutaminyl-tRNA synthetases. The reaction takes place in the presence of glutamine and ATP through an activated phospho-Asp-tRNA(Asn) or phospho-Glu-tRNA(Gln).</text>
</comment>
<dbReference type="Gene3D" id="1.10.20.60">
    <property type="entry name" value="Glu-tRNAGln amidotransferase C subunit, N-terminal domain"/>
    <property type="match status" value="1"/>
</dbReference>
<dbReference type="EMBL" id="UGHX01000001">
    <property type="protein sequence ID" value="STP11764.1"/>
    <property type="molecule type" value="Genomic_DNA"/>
</dbReference>
<sequence>MTIDDTLLNKLERLSMLKLDENKRESTKEQLSEILGFVENIASVEVAEDCFTETLKTPLRADEPKDSNIAQDVLNHAPQAQDNFFIVPKIIE</sequence>
<comment type="similarity">
    <text evidence="1">Belongs to the GatC family.</text>
</comment>
<accession>A0A377JV88</accession>
<comment type="subunit">
    <text evidence="1">Heterotrimer of A, B and C subunits.</text>
</comment>
<dbReference type="RefSeq" id="WP_034585019.1">
    <property type="nucleotide sequence ID" value="NZ_FZMJ01000028.1"/>
</dbReference>
<protein>
    <recommendedName>
        <fullName evidence="1">Aspartyl/glutamyl-tRNA(Asn/Gln) amidotransferase subunit C</fullName>
        <shortName evidence="1">Asp/Glu-ADT subunit C</shortName>
        <ecNumber evidence="1">6.3.5.-</ecNumber>
    </recommendedName>
</protein>
<reference evidence="2 3" key="1">
    <citation type="submission" date="2018-06" db="EMBL/GenBank/DDBJ databases">
        <authorList>
            <consortium name="Pathogen Informatics"/>
            <person name="Doyle S."/>
        </authorList>
    </citation>
    <scope>NUCLEOTIDE SEQUENCE [LARGE SCALE GENOMIC DNA]</scope>
    <source>
        <strain evidence="2 3">NCTC12219</strain>
    </source>
</reference>
<dbReference type="Pfam" id="PF02686">
    <property type="entry name" value="GatC"/>
    <property type="match status" value="1"/>
</dbReference>
<name>A0A377JV88_9HELI</name>
<dbReference type="GO" id="GO:0016740">
    <property type="term" value="F:transferase activity"/>
    <property type="evidence" value="ECO:0007669"/>
    <property type="project" value="UniProtKB-KW"/>
</dbReference>
<dbReference type="EC" id="6.3.5.-" evidence="1"/>
<dbReference type="HAMAP" id="MF_00122">
    <property type="entry name" value="GatC"/>
    <property type="match status" value="1"/>
</dbReference>
<proteinExistence type="inferred from homology"/>
<keyword evidence="1" id="KW-0648">Protein biosynthesis</keyword>
<keyword evidence="1" id="KW-0067">ATP-binding</keyword>
<evidence type="ECO:0000313" key="2">
    <source>
        <dbReference type="EMBL" id="STP11764.1"/>
    </source>
</evidence>
<organism evidence="2 3">
    <name type="scientific">Helicobacter cinaedi</name>
    <dbReference type="NCBI Taxonomy" id="213"/>
    <lineage>
        <taxon>Bacteria</taxon>
        <taxon>Pseudomonadati</taxon>
        <taxon>Campylobacterota</taxon>
        <taxon>Epsilonproteobacteria</taxon>
        <taxon>Campylobacterales</taxon>
        <taxon>Helicobacteraceae</taxon>
        <taxon>Helicobacter</taxon>
    </lineage>
</organism>
<evidence type="ECO:0000256" key="1">
    <source>
        <dbReference type="HAMAP-Rule" id="MF_00122"/>
    </source>
</evidence>
<dbReference type="SUPFAM" id="SSF141000">
    <property type="entry name" value="Glu-tRNAGln amidotransferase C subunit"/>
    <property type="match status" value="1"/>
</dbReference>
<dbReference type="GO" id="GO:0006412">
    <property type="term" value="P:translation"/>
    <property type="evidence" value="ECO:0007669"/>
    <property type="project" value="UniProtKB-UniRule"/>
</dbReference>